<name>A0A7N4PY61_SARHA</name>
<dbReference type="AlphaFoldDB" id="A0A7N4PY61"/>
<dbReference type="Gene3D" id="1.25.10.10">
    <property type="entry name" value="Leucine-rich Repeat Variant"/>
    <property type="match status" value="1"/>
</dbReference>
<dbReference type="Ensembl" id="ENSSHAT00000039559.1">
    <property type="protein sequence ID" value="ENSSHAP00000044174.1"/>
    <property type="gene ID" value="ENSSHAG00000016640.2"/>
</dbReference>
<feature type="region of interest" description="Disordered" evidence="2">
    <location>
        <begin position="1"/>
        <end position="31"/>
    </location>
</feature>
<feature type="domain" description="MROH2B-like N-terminal HEAT-repeats" evidence="5">
    <location>
        <begin position="94"/>
        <end position="215"/>
    </location>
</feature>
<evidence type="ECO:0000256" key="2">
    <source>
        <dbReference type="SAM" id="MobiDB-lite"/>
    </source>
</evidence>
<evidence type="ECO:0000256" key="1">
    <source>
        <dbReference type="ARBA" id="ARBA00022737"/>
    </source>
</evidence>
<dbReference type="Proteomes" id="UP000007648">
    <property type="component" value="Unassembled WGS sequence"/>
</dbReference>
<evidence type="ECO:0000259" key="3">
    <source>
        <dbReference type="Pfam" id="PF21047"/>
    </source>
</evidence>
<reference evidence="7" key="3">
    <citation type="submission" date="2025-09" db="UniProtKB">
        <authorList>
            <consortium name="Ensembl"/>
        </authorList>
    </citation>
    <scope>IDENTIFICATION</scope>
</reference>
<dbReference type="InterPro" id="IPR048465">
    <property type="entry name" value="Maestro-like_HEAT"/>
</dbReference>
<protein>
    <recommendedName>
        <fullName evidence="9">Maestro heat-like repeat family member 5</fullName>
    </recommendedName>
</protein>
<gene>
    <name evidence="7" type="primary">LOC100913575</name>
</gene>
<dbReference type="SUPFAM" id="SSF48371">
    <property type="entry name" value="ARM repeat"/>
    <property type="match status" value="2"/>
</dbReference>
<dbReference type="InterPro" id="IPR011989">
    <property type="entry name" value="ARM-like"/>
</dbReference>
<keyword evidence="8" id="KW-1185">Reference proteome</keyword>
<dbReference type="GO" id="GO:0005737">
    <property type="term" value="C:cytoplasm"/>
    <property type="evidence" value="ECO:0007669"/>
    <property type="project" value="TreeGrafter"/>
</dbReference>
<sequence>MSKDNRLSSFSPSKWKTSARKPSEPSRKDFIRGEGMVKPTSILLKKSHSNQATLVPQNHKIFMEEAYNTAICFKLLRDLGSSDISRVKMVTKKLNNMAKAEQNMVLETINDYFVDNLEISAKHKYRLFQILENIILDATYIQEDWGERFIGLALENMTKTTELEDIYQDAASNVLLAMCKHSWNLVFSKLEEDFLTGIFPHRSLLYVMGIISTNDKLLTPAQRDHWQEQLIQIGARSVQFLTVDGWAKSLMLAVTKPDRTYLEQNTEKTFLFIYYGMILRAANNSSMIRKHLRSLLDTSHQSLQQREGIALTIGLTAARHLDDAWAVLDQFGRTGPLKRTLNNFNIKEEEDPKWRWASSTILLSYGQMAAKAKENILPWVDNISSRMVFYFRSSYWDDTLKQSFLEATLLLVGSISRNEGAHSYEFTQVPELIDSLLVLMKKEPQDTLCTKTRQQVMCAISGLCKLRPMLDSKRKSKILYTCFQSVFKLPLIEALEKHTCLLADPPDIQKLYMDTMSALDDLLQSLITENPKPEELHYLLGHMYNWLISEKVHERQRAVRSCMVLLKYLAQKACLDTTEEFGRIGHLLGTLGMLCQDPDKEIQQLVLEAINYLYQVLLYQKGLETSVLFRNLEHNEETQSLSKQGPIPMPEIPVNPTTHIIKEFAKNLSLSQMKDLIWTVMDGLRSNLDFQTETAGDMLIVILEDFGPRVEKVADISRTLYCHFISIEAVNIKKKILKAITLISRYHTQDLVNSFLEYSLPLDRETINLWRAMGAERLTAPKVLHELLIKLQERPTPGQVKGATEIKIYLDSLAAMNTLYEIQYSREYKEAVQNWYPQLLLGLLTQLHYLFELSMAELPKKSELVEDAETITSPQRTSLNSVKSLLYTSGHWKDFAQLELQEAWNLFTKFETYHQGVTLIARAMVQNSCSQVKGLLYQTISNMEAKPERDKKVASLFFTEFLNSPVMLEELPKQAILSHLHQGLTDLNPAIRVMSLQGLKNVIFDSEKGNLLRAQLPAFLEGFYSENEQVVIRVMSTVADVLYCLGQQGAGHQCQEIAFNLRNFFDDERDNVRASAISLFGDLVISMEGKDPYTMKPQVHQSLIPLLVHLKDKCPAVITKCKFAFYRCAVFLNWKLRHTLFCTLAWEKGLTARHFLWTSLMENGEGEFPVHLSQALKYLHSPHRNLKLSAALFIGYTICYYPDAIFQKSSEVDLTLFYSTLEELKQDPEQTFRDFATRHSIFLEGASKQMF</sequence>
<evidence type="ECO:0000259" key="4">
    <source>
        <dbReference type="Pfam" id="PF23210"/>
    </source>
</evidence>
<proteinExistence type="predicted"/>
<dbReference type="InterPro" id="IPR016024">
    <property type="entry name" value="ARM-type_fold"/>
</dbReference>
<feature type="domain" description="MROH2B-like HEAT-repeats" evidence="4">
    <location>
        <begin position="221"/>
        <end position="528"/>
    </location>
</feature>
<keyword evidence="1" id="KW-0677">Repeat</keyword>
<dbReference type="PANTHER" id="PTHR23120:SF6">
    <property type="entry name" value="MAESTRO HEAT-LIKE REPEAT FAMILY MEMBER 5"/>
    <property type="match status" value="1"/>
</dbReference>
<dbReference type="InterPro" id="IPR055408">
    <property type="entry name" value="HEAT_MROH2B-like"/>
</dbReference>
<feature type="domain" description="Maestro/Maestro-like HEAT-repeats" evidence="6">
    <location>
        <begin position="976"/>
        <end position="1243"/>
    </location>
</feature>
<evidence type="ECO:0000313" key="8">
    <source>
        <dbReference type="Proteomes" id="UP000007648"/>
    </source>
</evidence>
<dbReference type="Pfam" id="PF23221">
    <property type="entry name" value="HEAT_MROH2B_1st"/>
    <property type="match status" value="1"/>
</dbReference>
<reference evidence="7" key="2">
    <citation type="submission" date="2025-08" db="UniProtKB">
        <authorList>
            <consortium name="Ensembl"/>
        </authorList>
    </citation>
    <scope>IDENTIFICATION</scope>
</reference>
<evidence type="ECO:0000259" key="6">
    <source>
        <dbReference type="Pfam" id="PF23227"/>
    </source>
</evidence>
<evidence type="ECO:0000313" key="7">
    <source>
        <dbReference type="Ensembl" id="ENSSHAP00000044174.1"/>
    </source>
</evidence>
<organism evidence="7 8">
    <name type="scientific">Sarcophilus harrisii</name>
    <name type="common">Tasmanian devil</name>
    <name type="synonym">Sarcophilus laniarius</name>
    <dbReference type="NCBI Taxonomy" id="9305"/>
    <lineage>
        <taxon>Eukaryota</taxon>
        <taxon>Metazoa</taxon>
        <taxon>Chordata</taxon>
        <taxon>Craniata</taxon>
        <taxon>Vertebrata</taxon>
        <taxon>Euteleostomi</taxon>
        <taxon>Mammalia</taxon>
        <taxon>Metatheria</taxon>
        <taxon>Dasyuromorphia</taxon>
        <taxon>Dasyuridae</taxon>
        <taxon>Sarcophilus</taxon>
    </lineage>
</organism>
<evidence type="ECO:0008006" key="9">
    <source>
        <dbReference type="Google" id="ProtNLM"/>
    </source>
</evidence>
<dbReference type="InterPro" id="IPR045206">
    <property type="entry name" value="Maestro_heat-like_prot"/>
</dbReference>
<dbReference type="Pfam" id="PF23210">
    <property type="entry name" value="HEAT_Maestro_2"/>
    <property type="match status" value="1"/>
</dbReference>
<dbReference type="Pfam" id="PF23227">
    <property type="entry name" value="HEAT_MROH2B_C"/>
    <property type="match status" value="1"/>
</dbReference>
<feature type="compositionally biased region" description="Polar residues" evidence="2">
    <location>
        <begin position="7"/>
        <end position="16"/>
    </location>
</feature>
<feature type="compositionally biased region" description="Basic and acidic residues" evidence="2">
    <location>
        <begin position="21"/>
        <end position="31"/>
    </location>
</feature>
<dbReference type="GeneTree" id="ENSGT00940000160938"/>
<dbReference type="InParanoid" id="A0A7N4PY61"/>
<dbReference type="PANTHER" id="PTHR23120">
    <property type="entry name" value="MAESTRO-RELATED HEAT DOMAIN-CONTAINING"/>
    <property type="match status" value="1"/>
</dbReference>
<dbReference type="InterPro" id="IPR055406">
    <property type="entry name" value="HEAT_Maestro"/>
</dbReference>
<dbReference type="InterPro" id="IPR056282">
    <property type="entry name" value="MROH2B-like_N_HEAT"/>
</dbReference>
<feature type="domain" description="Maestro-like HEAT-repeats" evidence="3">
    <location>
        <begin position="553"/>
        <end position="784"/>
    </location>
</feature>
<dbReference type="Pfam" id="PF21047">
    <property type="entry name" value="HEAT_Maestro"/>
    <property type="match status" value="1"/>
</dbReference>
<dbReference type="FunCoup" id="A0A7N4PY61">
    <property type="interactions" value="157"/>
</dbReference>
<evidence type="ECO:0000259" key="5">
    <source>
        <dbReference type="Pfam" id="PF23221"/>
    </source>
</evidence>
<accession>A0A7N4PY61</accession>
<reference evidence="7 8" key="1">
    <citation type="journal article" date="2011" name="Proc. Natl. Acad. Sci. U.S.A.">
        <title>Genetic diversity and population structure of the endangered marsupial Sarcophilus harrisii (Tasmanian devil).</title>
        <authorList>
            <person name="Miller W."/>
            <person name="Hayes V.M."/>
            <person name="Ratan A."/>
            <person name="Petersen D.C."/>
            <person name="Wittekindt N.E."/>
            <person name="Miller J."/>
            <person name="Walenz B."/>
            <person name="Knight J."/>
            <person name="Qi J."/>
            <person name="Zhao F."/>
            <person name="Wang Q."/>
            <person name="Bedoya-Reina O.C."/>
            <person name="Katiyar N."/>
            <person name="Tomsho L.P."/>
            <person name="Kasson L.M."/>
            <person name="Hardie R.A."/>
            <person name="Woodbridge P."/>
            <person name="Tindall E.A."/>
            <person name="Bertelsen M.F."/>
            <person name="Dixon D."/>
            <person name="Pyecroft S."/>
            <person name="Helgen K.M."/>
            <person name="Lesk A.M."/>
            <person name="Pringle T.H."/>
            <person name="Patterson N."/>
            <person name="Zhang Y."/>
            <person name="Kreiss A."/>
            <person name="Woods G.M."/>
            <person name="Jones M.E."/>
            <person name="Schuster S.C."/>
        </authorList>
    </citation>
    <scope>NUCLEOTIDE SEQUENCE [LARGE SCALE GENOMIC DNA]</scope>
</reference>